<keyword evidence="3" id="KW-1185">Reference proteome</keyword>
<comment type="caution">
    <text evidence="2">The sequence shown here is derived from an EMBL/GenBank/DDBJ whole genome shotgun (WGS) entry which is preliminary data.</text>
</comment>
<dbReference type="OrthoDB" id="2020141at2"/>
<dbReference type="InterPro" id="IPR027417">
    <property type="entry name" value="P-loop_NTPase"/>
</dbReference>
<proteinExistence type="predicted"/>
<gene>
    <name evidence="2" type="ORF">CSQ87_09300</name>
</gene>
<dbReference type="Pfam" id="PF13191">
    <property type="entry name" value="AAA_16"/>
    <property type="match status" value="1"/>
</dbReference>
<protein>
    <submittedName>
        <fullName evidence="2">AAA family ATPase</fullName>
    </submittedName>
</protein>
<organism evidence="2 3">
    <name type="scientific">Bifidobacterium simiarum</name>
    <dbReference type="NCBI Taxonomy" id="2045441"/>
    <lineage>
        <taxon>Bacteria</taxon>
        <taxon>Bacillati</taxon>
        <taxon>Actinomycetota</taxon>
        <taxon>Actinomycetes</taxon>
        <taxon>Bifidobacteriales</taxon>
        <taxon>Bifidobacteriaceae</taxon>
        <taxon>Bifidobacterium</taxon>
    </lineage>
</organism>
<dbReference type="Proteomes" id="UP000231451">
    <property type="component" value="Unassembled WGS sequence"/>
</dbReference>
<dbReference type="EMBL" id="PEBK01000010">
    <property type="protein sequence ID" value="PJM74588.1"/>
    <property type="molecule type" value="Genomic_DNA"/>
</dbReference>
<feature type="domain" description="Orc1-like AAA ATPase" evidence="1">
    <location>
        <begin position="37"/>
        <end position="166"/>
    </location>
</feature>
<name>A0A2M9HCP5_9BIFI</name>
<dbReference type="InterPro" id="IPR041664">
    <property type="entry name" value="AAA_16"/>
</dbReference>
<dbReference type="SUPFAM" id="SSF52540">
    <property type="entry name" value="P-loop containing nucleoside triphosphate hydrolases"/>
    <property type="match status" value="1"/>
</dbReference>
<evidence type="ECO:0000313" key="3">
    <source>
        <dbReference type="Proteomes" id="UP000231451"/>
    </source>
</evidence>
<dbReference type="PANTHER" id="PTHR34301">
    <property type="entry name" value="DNA-BINDING PROTEIN-RELATED"/>
    <property type="match status" value="1"/>
</dbReference>
<dbReference type="Gene3D" id="3.40.50.300">
    <property type="entry name" value="P-loop containing nucleotide triphosphate hydrolases"/>
    <property type="match status" value="1"/>
</dbReference>
<evidence type="ECO:0000259" key="1">
    <source>
        <dbReference type="Pfam" id="PF13191"/>
    </source>
</evidence>
<sequence>MVFPANPFKPTAGVMPPVLIGRESISLDFREGLEDGPGAPDRLMLITGPRGCGKTVMLTELGLIAKKRHWDVIDETASDGLCDRLIARIAPKPGLVSGATIKPTFMGASLGEISIAPALRPASLRDAIAAHLHTLGKGRGLLITIDETQDASLEDMTAISTAAQHLLRENAEVAFVFAGLPSLISDLLNAKVLTFLRRASIKELGDVPLDEVRTALASTIRGAGVSIDEDVLESATRATGGYPYMIQLVGYGIWRHARRRDDGNDHAIRAEDVKIGVEQARAKLGAGVCAPVVKRLSKRCVEYLMAMAQDDGPSSTSDIANRMGENMNYANGYRQRLLDEHVITSSSWGKVDFAIPFLREYLRAEYPNGNDEGASA</sequence>
<dbReference type="RefSeq" id="WP_100513606.1">
    <property type="nucleotide sequence ID" value="NZ_PEBK01000010.1"/>
</dbReference>
<reference evidence="2 3" key="1">
    <citation type="submission" date="2017-10" db="EMBL/GenBank/DDBJ databases">
        <title>Draft genome sequences of strains TRE 1, TRE 9, TRE H and TRI 7, isolated from tamarins, belonging to four potential novel Bifidobacterium species.</title>
        <authorList>
            <person name="Mattarelli P."/>
            <person name="Modesto M."/>
            <person name="Puglisi E."/>
            <person name="Morelli L."/>
            <person name="Spezio C."/>
            <person name="Bonetti A."/>
            <person name="Sandri C."/>
        </authorList>
    </citation>
    <scope>NUCLEOTIDE SEQUENCE [LARGE SCALE GENOMIC DNA]</scope>
    <source>
        <strain evidence="3">TRI7</strain>
    </source>
</reference>
<dbReference type="PANTHER" id="PTHR34301:SF8">
    <property type="entry name" value="ATPASE DOMAIN-CONTAINING PROTEIN"/>
    <property type="match status" value="1"/>
</dbReference>
<evidence type="ECO:0000313" key="2">
    <source>
        <dbReference type="EMBL" id="PJM74588.1"/>
    </source>
</evidence>
<accession>A0A2M9HCP5</accession>
<dbReference type="AlphaFoldDB" id="A0A2M9HCP5"/>